<dbReference type="SUPFAM" id="SSF56784">
    <property type="entry name" value="HAD-like"/>
    <property type="match status" value="1"/>
</dbReference>
<evidence type="ECO:0000256" key="1">
    <source>
        <dbReference type="ARBA" id="ARBA00006696"/>
    </source>
</evidence>
<dbReference type="SFLD" id="SFLDS00003">
    <property type="entry name" value="Haloacid_Dehalogenase"/>
    <property type="match status" value="1"/>
</dbReference>
<dbReference type="GeneID" id="58718195"/>
<dbReference type="STRING" id="1552123.EP57_12630"/>
<feature type="binding site" evidence="6">
    <location>
        <position position="182"/>
    </location>
    <ligand>
        <name>substrate</name>
    </ligand>
</feature>
<dbReference type="Gene3D" id="3.40.50.1000">
    <property type="entry name" value="HAD superfamily/HAD-like"/>
    <property type="match status" value="2"/>
</dbReference>
<proteinExistence type="inferred from homology"/>
<dbReference type="EMBL" id="JNFA01000025">
    <property type="protein sequence ID" value="KGL39898.1"/>
    <property type="molecule type" value="Genomic_DNA"/>
</dbReference>
<dbReference type="InterPro" id="IPR006357">
    <property type="entry name" value="HAD-SF_hydro_IIA"/>
</dbReference>
<organism evidence="8 9">
    <name type="scientific">Listeria booriae</name>
    <dbReference type="NCBI Taxonomy" id="1552123"/>
    <lineage>
        <taxon>Bacteria</taxon>
        <taxon>Bacillati</taxon>
        <taxon>Bacillota</taxon>
        <taxon>Bacilli</taxon>
        <taxon>Bacillales</taxon>
        <taxon>Listeriaceae</taxon>
        <taxon>Listeria</taxon>
    </lineage>
</organism>
<dbReference type="OrthoDB" id="9810449at2"/>
<feature type="binding site" evidence="7">
    <location>
        <position position="12"/>
    </location>
    <ligand>
        <name>Mg(2+)</name>
        <dbReference type="ChEBI" id="CHEBI:18420"/>
    </ligand>
</feature>
<gene>
    <name evidence="8" type="ORF">EP57_12630</name>
</gene>
<keyword evidence="4 7" id="KW-0460">Magnesium</keyword>
<dbReference type="AlphaFoldDB" id="A0A099W668"/>
<feature type="active site" description="Proton donor" evidence="5">
    <location>
        <position position="12"/>
    </location>
</feature>
<dbReference type="Proteomes" id="UP000029844">
    <property type="component" value="Unassembled WGS sequence"/>
</dbReference>
<accession>A0A099W668</accession>
<comment type="cofactor">
    <cofactor evidence="7">
        <name>Mg(2+)</name>
        <dbReference type="ChEBI" id="CHEBI:18420"/>
    </cofactor>
    <text evidence="7">Divalent metal ions. Mg(2+) is the most effective.</text>
</comment>
<dbReference type="InterPro" id="IPR023214">
    <property type="entry name" value="HAD_sf"/>
</dbReference>
<dbReference type="eggNOG" id="COG0647">
    <property type="taxonomic scope" value="Bacteria"/>
</dbReference>
<feature type="binding site" evidence="7">
    <location>
        <position position="207"/>
    </location>
    <ligand>
        <name>Mg(2+)</name>
        <dbReference type="ChEBI" id="CHEBI:18420"/>
    </ligand>
</feature>
<dbReference type="PANTHER" id="PTHR19288:SF46">
    <property type="entry name" value="HALOACID DEHALOGENASE-LIKE HYDROLASE DOMAIN-CONTAINING PROTEIN 2"/>
    <property type="match status" value="1"/>
</dbReference>
<sequence length="255" mass="27989">MLKYDGYLIDLDGTMYLGSEPIKEAQGFIEKLDQAHIPYLYVTNNSSKTPEQVAATLRKFDIPATTNQVFTTSQATVAFMEKQEGRDKTVFLIGEEGVRHEIEKAGFTITSENPDFVVMGIDRDINYEKLATATMAVRAGAMFISTNGDAAIPTERGLLPGNGSITSVVTVATGVQPIFIGKPEAIIMEQAIVRLGVDKSRVIMVGDNYETDILAGIRFGIDTLIVHTGFTSPEQLATKEIQPIHRVMNLAEWEL</sequence>
<reference evidence="8 9" key="1">
    <citation type="submission" date="2014-05" db="EMBL/GenBank/DDBJ databases">
        <title>Novel Listeriaceae from food processing environments.</title>
        <authorList>
            <person name="den Bakker H.C."/>
        </authorList>
    </citation>
    <scope>NUCLEOTIDE SEQUENCE [LARGE SCALE GENOMIC DNA]</scope>
    <source>
        <strain evidence="8 9">FSL A5-0281</strain>
    </source>
</reference>
<dbReference type="RefSeq" id="WP_036087148.1">
    <property type="nucleotide sequence ID" value="NZ_CBCSHQ010000013.1"/>
</dbReference>
<dbReference type="InterPro" id="IPR036412">
    <property type="entry name" value="HAD-like_sf"/>
</dbReference>
<dbReference type="GO" id="GO:0016791">
    <property type="term" value="F:phosphatase activity"/>
    <property type="evidence" value="ECO:0007669"/>
    <property type="project" value="TreeGrafter"/>
</dbReference>
<keyword evidence="2 7" id="KW-0479">Metal-binding</keyword>
<comment type="similarity">
    <text evidence="1">Belongs to the HAD-like hydrolase superfamily. NagD family.</text>
</comment>
<evidence type="ECO:0000256" key="3">
    <source>
        <dbReference type="ARBA" id="ARBA00022801"/>
    </source>
</evidence>
<dbReference type="Pfam" id="PF13242">
    <property type="entry name" value="Hydrolase_like"/>
    <property type="match status" value="1"/>
</dbReference>
<keyword evidence="3 8" id="KW-0378">Hydrolase</keyword>
<dbReference type="PIRSF" id="PIRSF000915">
    <property type="entry name" value="PGP-type_phosphatase"/>
    <property type="match status" value="1"/>
</dbReference>
<dbReference type="NCBIfam" id="TIGR01457">
    <property type="entry name" value="HAD-SF-IIA-hyp2"/>
    <property type="match status" value="1"/>
</dbReference>
<evidence type="ECO:0000256" key="6">
    <source>
        <dbReference type="PIRSR" id="PIRSR000915-2"/>
    </source>
</evidence>
<evidence type="ECO:0000256" key="5">
    <source>
        <dbReference type="PIRSR" id="PIRSR000915-1"/>
    </source>
</evidence>
<name>A0A099W668_9LIST</name>
<feature type="binding site" evidence="7">
    <location>
        <position position="10"/>
    </location>
    <ligand>
        <name>Mg(2+)</name>
        <dbReference type="ChEBI" id="CHEBI:18420"/>
    </ligand>
</feature>
<dbReference type="PANTHER" id="PTHR19288">
    <property type="entry name" value="4-NITROPHENYLPHOSPHATASE-RELATED"/>
    <property type="match status" value="1"/>
</dbReference>
<dbReference type="Pfam" id="PF13344">
    <property type="entry name" value="Hydrolase_6"/>
    <property type="match status" value="1"/>
</dbReference>
<evidence type="ECO:0000256" key="2">
    <source>
        <dbReference type="ARBA" id="ARBA00022723"/>
    </source>
</evidence>
<keyword evidence="9" id="KW-1185">Reference proteome</keyword>
<evidence type="ECO:0000256" key="7">
    <source>
        <dbReference type="PIRSR" id="PIRSR000915-3"/>
    </source>
</evidence>
<dbReference type="InterPro" id="IPR006354">
    <property type="entry name" value="HAD-SF_hydro_IIA_hyp1"/>
</dbReference>
<dbReference type="GO" id="GO:0046872">
    <property type="term" value="F:metal ion binding"/>
    <property type="evidence" value="ECO:0007669"/>
    <property type="project" value="UniProtKB-KW"/>
</dbReference>
<evidence type="ECO:0000313" key="8">
    <source>
        <dbReference type="EMBL" id="KGL39898.1"/>
    </source>
</evidence>
<protein>
    <submittedName>
        <fullName evidence="8">HAD family hydrolase</fullName>
    </submittedName>
</protein>
<dbReference type="NCBIfam" id="TIGR01460">
    <property type="entry name" value="HAD-SF-IIA"/>
    <property type="match status" value="1"/>
</dbReference>
<dbReference type="CDD" id="cd07530">
    <property type="entry name" value="HAD_Pase_UmpH-like"/>
    <property type="match status" value="1"/>
</dbReference>
<evidence type="ECO:0000256" key="4">
    <source>
        <dbReference type="ARBA" id="ARBA00022842"/>
    </source>
</evidence>
<dbReference type="FunFam" id="3.40.50.1000:FF:000053">
    <property type="entry name" value="TIGR01457 family HAD hydrolase"/>
    <property type="match status" value="1"/>
</dbReference>
<dbReference type="SFLD" id="SFLDG01139">
    <property type="entry name" value="C2.A:_Pyridoxal_Phosphate_Phos"/>
    <property type="match status" value="1"/>
</dbReference>
<feature type="active site" description="Nucleophile" evidence="5">
    <location>
        <position position="10"/>
    </location>
</feature>
<comment type="caution">
    <text evidence="8">The sequence shown here is derived from an EMBL/GenBank/DDBJ whole genome shotgun (WGS) entry which is preliminary data.</text>
</comment>
<evidence type="ECO:0000313" key="9">
    <source>
        <dbReference type="Proteomes" id="UP000029844"/>
    </source>
</evidence>
<dbReference type="GO" id="GO:0005737">
    <property type="term" value="C:cytoplasm"/>
    <property type="evidence" value="ECO:0007669"/>
    <property type="project" value="TreeGrafter"/>
</dbReference>